<dbReference type="Proteomes" id="UP000236754">
    <property type="component" value="Unassembled WGS sequence"/>
</dbReference>
<dbReference type="EMBL" id="FNVU01000018">
    <property type="protein sequence ID" value="SEG86947.1"/>
    <property type="molecule type" value="Genomic_DNA"/>
</dbReference>
<sequence length="89" mass="9467">MRAAQGDFAAAVTLAERGLEHEPHEVSLRAARAACRTRLSGSSDDLQTRIGLAPQLTNASYRDVLIGYACEGPGLPPGLVARARRLNNP</sequence>
<gene>
    <name evidence="1" type="ORF">SAMN05216223_11811</name>
</gene>
<evidence type="ECO:0008006" key="3">
    <source>
        <dbReference type="Google" id="ProtNLM"/>
    </source>
</evidence>
<evidence type="ECO:0000313" key="2">
    <source>
        <dbReference type="Proteomes" id="UP000236754"/>
    </source>
</evidence>
<dbReference type="AlphaFoldDB" id="A0A1H6DNN9"/>
<name>A0A1H6DNN9_9ACTN</name>
<reference evidence="1 2" key="1">
    <citation type="submission" date="2016-10" db="EMBL/GenBank/DDBJ databases">
        <authorList>
            <person name="de Groot N.N."/>
        </authorList>
    </citation>
    <scope>NUCLEOTIDE SEQUENCE [LARGE SCALE GENOMIC DNA]</scope>
    <source>
        <strain evidence="1 2">CGMCC 4.2023</strain>
    </source>
</reference>
<protein>
    <recommendedName>
        <fullName evidence="3">Tetratricopeptide repeat protein</fullName>
    </recommendedName>
</protein>
<accession>A0A1H6DNN9</accession>
<proteinExistence type="predicted"/>
<keyword evidence="2" id="KW-1185">Reference proteome</keyword>
<evidence type="ECO:0000313" key="1">
    <source>
        <dbReference type="EMBL" id="SEG86947.1"/>
    </source>
</evidence>
<organism evidence="1 2">
    <name type="scientific">Actinacidiphila yanglinensis</name>
    <dbReference type="NCBI Taxonomy" id="310779"/>
    <lineage>
        <taxon>Bacteria</taxon>
        <taxon>Bacillati</taxon>
        <taxon>Actinomycetota</taxon>
        <taxon>Actinomycetes</taxon>
        <taxon>Kitasatosporales</taxon>
        <taxon>Streptomycetaceae</taxon>
        <taxon>Actinacidiphila</taxon>
    </lineage>
</organism>